<reference evidence="1 2" key="1">
    <citation type="journal article" date="2022" name="Genome Biol. Evol.">
        <title>The Spruce Budworm Genome: Reconstructing the Evolutionary History of Antifreeze Proteins.</title>
        <authorList>
            <person name="Beliveau C."/>
            <person name="Gagne P."/>
            <person name="Picq S."/>
            <person name="Vernygora O."/>
            <person name="Keeling C.I."/>
            <person name="Pinkney K."/>
            <person name="Doucet D."/>
            <person name="Wen F."/>
            <person name="Johnston J.S."/>
            <person name="Maaroufi H."/>
            <person name="Boyle B."/>
            <person name="Laroche J."/>
            <person name="Dewar K."/>
            <person name="Juretic N."/>
            <person name="Blackburn G."/>
            <person name="Nisole A."/>
            <person name="Brunet B."/>
            <person name="Brandao M."/>
            <person name="Lumley L."/>
            <person name="Duan J."/>
            <person name="Quan G."/>
            <person name="Lucarotti C.J."/>
            <person name="Roe A.D."/>
            <person name="Sperling F.A.H."/>
            <person name="Levesque R.C."/>
            <person name="Cusson M."/>
        </authorList>
    </citation>
    <scope>NUCLEOTIDE SEQUENCE [LARGE SCALE GENOMIC DNA]</scope>
    <source>
        <strain evidence="1">Glfc:IPQL:Cfum</strain>
    </source>
</reference>
<comment type="caution">
    <text evidence="1">The sequence shown here is derived from an EMBL/GenBank/DDBJ whole genome shotgun (WGS) entry which is preliminary data.</text>
</comment>
<dbReference type="EMBL" id="CM046127">
    <property type="protein sequence ID" value="KAI8441499.1"/>
    <property type="molecule type" value="Genomic_DNA"/>
</dbReference>
<sequence>MHNLCHADFTPITPPPPIKKPSDAAADNFSIGAHIWGDLREGIEQVYKRQHMVKTRYMDLYTYPFLPLCSPLYSHAV</sequence>
<organism evidence="1 2">
    <name type="scientific">Choristoneura fumiferana</name>
    <name type="common">Spruce budworm moth</name>
    <name type="synonym">Archips fumiferana</name>
    <dbReference type="NCBI Taxonomy" id="7141"/>
    <lineage>
        <taxon>Eukaryota</taxon>
        <taxon>Metazoa</taxon>
        <taxon>Ecdysozoa</taxon>
        <taxon>Arthropoda</taxon>
        <taxon>Hexapoda</taxon>
        <taxon>Insecta</taxon>
        <taxon>Pterygota</taxon>
        <taxon>Neoptera</taxon>
        <taxon>Endopterygota</taxon>
        <taxon>Lepidoptera</taxon>
        <taxon>Glossata</taxon>
        <taxon>Ditrysia</taxon>
        <taxon>Tortricoidea</taxon>
        <taxon>Tortricidae</taxon>
        <taxon>Tortricinae</taxon>
        <taxon>Choristoneura</taxon>
    </lineage>
</organism>
<evidence type="ECO:0000313" key="2">
    <source>
        <dbReference type="Proteomes" id="UP001064048"/>
    </source>
</evidence>
<accession>A0ACC0KY83</accession>
<evidence type="ECO:0000313" key="1">
    <source>
        <dbReference type="EMBL" id="KAI8441499.1"/>
    </source>
</evidence>
<keyword evidence="2" id="KW-1185">Reference proteome</keyword>
<protein>
    <submittedName>
        <fullName evidence="1">Uncharacterized protein</fullName>
    </submittedName>
</protein>
<name>A0ACC0KY83_CHOFU</name>
<gene>
    <name evidence="1" type="ORF">MSG28_015088</name>
</gene>
<proteinExistence type="predicted"/>
<dbReference type="Proteomes" id="UP001064048">
    <property type="component" value="Chromosome 27"/>
</dbReference>